<dbReference type="Gene3D" id="3.30.70.250">
    <property type="entry name" value="Malonyl-CoA ACP transacylase, ACP-binding"/>
    <property type="match status" value="1"/>
</dbReference>
<dbReference type="SUPFAM" id="SSF52151">
    <property type="entry name" value="FabD/lysophospholipase-like"/>
    <property type="match status" value="1"/>
</dbReference>
<dbReference type="GO" id="GO:0004315">
    <property type="term" value="F:3-oxoacyl-[acyl-carrier-protein] synthase activity"/>
    <property type="evidence" value="ECO:0007669"/>
    <property type="project" value="InterPro"/>
</dbReference>
<protein>
    <submittedName>
        <fullName evidence="14">Type I polyketide synthase</fullName>
    </submittedName>
</protein>
<keyword evidence="15" id="KW-1185">Reference proteome</keyword>
<feature type="region of interest" description="Disordered" evidence="12">
    <location>
        <begin position="1412"/>
        <end position="1444"/>
    </location>
</feature>
<dbReference type="RefSeq" id="WP_092056726.1">
    <property type="nucleotide sequence ID" value="NZ_FOJJ01000023.1"/>
</dbReference>
<dbReference type="InterPro" id="IPR020841">
    <property type="entry name" value="PKS_Beta-ketoAc_synthase_dom"/>
</dbReference>
<dbReference type="EMBL" id="VJVV01000003">
    <property type="protein sequence ID" value="TRO82587.1"/>
    <property type="molecule type" value="Genomic_DNA"/>
</dbReference>
<evidence type="ECO:0000256" key="3">
    <source>
        <dbReference type="ARBA" id="ARBA00022450"/>
    </source>
</evidence>
<evidence type="ECO:0000256" key="7">
    <source>
        <dbReference type="ARBA" id="ARBA00022832"/>
    </source>
</evidence>
<dbReference type="Gene3D" id="3.10.129.10">
    <property type="entry name" value="Hotdog Thioesterase"/>
    <property type="match status" value="4"/>
</dbReference>
<dbReference type="InterPro" id="IPR014043">
    <property type="entry name" value="Acyl_transferase_dom"/>
</dbReference>
<evidence type="ECO:0000259" key="13">
    <source>
        <dbReference type="PROSITE" id="PS52004"/>
    </source>
</evidence>
<dbReference type="SMART" id="SM00827">
    <property type="entry name" value="PKS_AT"/>
    <property type="match status" value="1"/>
</dbReference>
<evidence type="ECO:0000256" key="1">
    <source>
        <dbReference type="ARBA" id="ARBA00005194"/>
    </source>
</evidence>
<keyword evidence="8" id="KW-0443">Lipid metabolism</keyword>
<dbReference type="Gene3D" id="3.40.47.10">
    <property type="match status" value="2"/>
</dbReference>
<dbReference type="Pfam" id="PF07977">
    <property type="entry name" value="FabA"/>
    <property type="match status" value="3"/>
</dbReference>
<organism evidence="14 15">
    <name type="scientific">Trichloromonas acetexigens</name>
    <dbReference type="NCBI Taxonomy" id="38815"/>
    <lineage>
        <taxon>Bacteria</taxon>
        <taxon>Pseudomonadati</taxon>
        <taxon>Thermodesulfobacteriota</taxon>
        <taxon>Desulfuromonadia</taxon>
        <taxon>Desulfuromonadales</taxon>
        <taxon>Trichloromonadaceae</taxon>
        <taxon>Trichloromonas</taxon>
    </lineage>
</organism>
<dbReference type="InterPro" id="IPR014031">
    <property type="entry name" value="Ketoacyl_synth_C"/>
</dbReference>
<proteinExistence type="inferred from homology"/>
<dbReference type="InterPro" id="IPR052568">
    <property type="entry name" value="PKS-FAS_Synthase"/>
</dbReference>
<gene>
    <name evidence="14" type="ORF">FL622_05210</name>
</gene>
<evidence type="ECO:0000313" key="14">
    <source>
        <dbReference type="EMBL" id="TRO82587.1"/>
    </source>
</evidence>
<evidence type="ECO:0000256" key="12">
    <source>
        <dbReference type="SAM" id="MobiDB-lite"/>
    </source>
</evidence>
<dbReference type="PANTHER" id="PTHR43074">
    <property type="entry name" value="OMEGA-3 POLYUNSATURATED FATTY ACID SYNTHASE PFAB-RELATED"/>
    <property type="match status" value="1"/>
</dbReference>
<keyword evidence="9" id="KW-0275">Fatty acid biosynthesis</keyword>
<comment type="similarity">
    <text evidence="2">Belongs to the thioester dehydratase family. FabA subfamily.</text>
</comment>
<evidence type="ECO:0000256" key="4">
    <source>
        <dbReference type="ARBA" id="ARBA00022516"/>
    </source>
</evidence>
<keyword evidence="4" id="KW-0444">Lipid biosynthesis</keyword>
<dbReference type="SMART" id="SM00825">
    <property type="entry name" value="PKS_KS"/>
    <property type="match status" value="2"/>
</dbReference>
<dbReference type="InterPro" id="IPR014030">
    <property type="entry name" value="Ketoacyl_synth_N"/>
</dbReference>
<evidence type="ECO:0000256" key="5">
    <source>
        <dbReference type="ARBA" id="ARBA00022553"/>
    </source>
</evidence>
<dbReference type="Pfam" id="PF00109">
    <property type="entry name" value="ketoacyl-synt"/>
    <property type="match status" value="2"/>
</dbReference>
<dbReference type="PANTHER" id="PTHR43074:SF1">
    <property type="entry name" value="BETA-KETOACYL SYNTHASE FAMILY PROTEIN-RELATED"/>
    <property type="match status" value="1"/>
</dbReference>
<comment type="caution">
    <text evidence="14">The sequence shown here is derived from an EMBL/GenBank/DDBJ whole genome shotgun (WGS) entry which is preliminary data.</text>
</comment>
<evidence type="ECO:0000256" key="2">
    <source>
        <dbReference type="ARBA" id="ARBA00006714"/>
    </source>
</evidence>
<reference evidence="14 15" key="1">
    <citation type="submission" date="2019-07" db="EMBL/GenBank/DDBJ databases">
        <title>Insights of Desulfuromonas acetexigens electromicrobiology.</title>
        <authorList>
            <person name="Katuri K."/>
            <person name="Sapireddy V."/>
            <person name="Shaw D.R."/>
            <person name="Saikaly P."/>
        </authorList>
    </citation>
    <scope>NUCLEOTIDE SEQUENCE [LARGE SCALE GENOMIC DNA]</scope>
    <source>
        <strain evidence="14 15">2873</strain>
    </source>
</reference>
<feature type="domain" description="Ketosynthase family 3 (KS3)" evidence="13">
    <location>
        <begin position="4"/>
        <end position="446"/>
    </location>
</feature>
<dbReference type="InterPro" id="IPR010083">
    <property type="entry name" value="FabA"/>
</dbReference>
<dbReference type="InterPro" id="IPR018201">
    <property type="entry name" value="Ketoacyl_synth_AS"/>
</dbReference>
<keyword evidence="6 11" id="KW-0808">Transferase</keyword>
<dbReference type="CDD" id="cd00833">
    <property type="entry name" value="PKS"/>
    <property type="match status" value="2"/>
</dbReference>
<dbReference type="InterPro" id="IPR013114">
    <property type="entry name" value="FabA_FabZ"/>
</dbReference>
<dbReference type="InterPro" id="IPR001227">
    <property type="entry name" value="Ac_transferase_dom_sf"/>
</dbReference>
<comment type="similarity">
    <text evidence="11">Belongs to the thiolase-like superfamily. Beta-ketoacyl-ACP synthases family.</text>
</comment>
<keyword evidence="10" id="KW-0456">Lyase</keyword>
<dbReference type="InterPro" id="IPR016035">
    <property type="entry name" value="Acyl_Trfase/lysoPLipase"/>
</dbReference>
<evidence type="ECO:0000256" key="9">
    <source>
        <dbReference type="ARBA" id="ARBA00023160"/>
    </source>
</evidence>
<dbReference type="SUPFAM" id="SSF54637">
    <property type="entry name" value="Thioesterase/thiol ester dehydrase-isomerase"/>
    <property type="match status" value="4"/>
</dbReference>
<dbReference type="InterPro" id="IPR029069">
    <property type="entry name" value="HotDog_dom_sf"/>
</dbReference>
<dbReference type="CDD" id="cd01287">
    <property type="entry name" value="FabA"/>
    <property type="match status" value="1"/>
</dbReference>
<comment type="pathway">
    <text evidence="1">Lipid metabolism; fatty acid biosynthesis.</text>
</comment>
<dbReference type="SUPFAM" id="SSF53901">
    <property type="entry name" value="Thiolase-like"/>
    <property type="match status" value="2"/>
</dbReference>
<evidence type="ECO:0000256" key="10">
    <source>
        <dbReference type="ARBA" id="ARBA00023239"/>
    </source>
</evidence>
<dbReference type="PROSITE" id="PS00606">
    <property type="entry name" value="KS3_1"/>
    <property type="match status" value="1"/>
</dbReference>
<sequence>MKHGKSVAIVGLGGIFPDAPTLEAFWNNIVNGVNSSRRPPKGRWLLEPEEVYDQRIGAPDKVCSAKGCYIEGDLGPLPEDLAIDPDFAAGLDPLFHLLLRAGHRAFAGGKTDTLDRGRVGVIIGHLALPSESASALARDWLGRTFEERLLGESRVGPPVVAAVNHRVAGLPAGLLARALGLGGPSYTLDAACASSLYAIHLAVEELLSGRADAMLSGGLSRPDPLYTQMGFSQLHAVSPTGTCSPFDQQGDGLVVGEGCGIFLLKRTEDALRDGDRILGVIRGIGLSNDLGGSLLAPASEGQLRAMRAAYQQAGWNPSDVDLIECHATGTPVGDAVEFASLKSLWGDGAQRREPCIIGSVKSNIGHLLTAAGAAALTKVLLALQAETLPPTANFRAPAKGIDLDQSPFAILAEARPWTSRKAGRPRRAAVSAFGFGGINAHLLIEEWLPPQPSKSRVAFPPSFQRTPQPIAIVGMGAHFGPWEDLATFQRQVFGAGEGPAAASPTRWWGAEESRWLRDSGINAAALRGHFVPTVAAAPGEFRIPPKELEEMLPRQLLMLQVADEALRDAQLKGEDLLHAGVFIGTGLDLNATGFSFRWEIPRLARRWAEELGRKLDEKSMAEWIAELREAAGPPLTANRVMGGLGSIVASRIAKEFRVGGPSFTLSSEENSGLRALEVAVHALREGAVNRAVVGAVDLHGDLRAVLGRQDKQPYSPSGSCRPFQPDADGSLIGEGAAALVLKRLEDAQRDGDRIYAVIQGIGSATGGAAESSRPDRAALDLSLHRAFQEARLKPAAVDYLETHGSGDLEEDALEGAALAEFLDAGGDDRPCWIGAVKAEIGHAGHAAGLASLVRAALALHHQILPPLCPSQIDGTPWAKRKRPYRLACAPQYWLRDRAEGPRHALVSALGGDGSCSTALLEGFDGKGKTRTPSLPSPLGPLREGLFALTGDSAETLLGKLKALRELAATQAEGSLDDLARAWLRRYPVERSRGRCLTLVAGDRQELTALFDQARDWLTEFPEERLDGNDRTPRGLRDRIFYNPAPLAAEGKVAFIFPGSGNHFAGMGRDLSARWPEIHRRQDASSHYLRRQYLPQHFWGESLNEAIHEHHNALVIAQVALGTAVSDLVRGFAIEPQLVSGYSLGESAGFFSFGVWKDRDGMARRLRESTLFTEDLAGPCQAARRTWKLPPEDAVDWTLGLVAAPAEEVRQALAGEERVYLLIVNTYEECVIGGRRADLERVVKRLGATFIPLRGVTTVHCPVADQVAHRYRELHRFPTTPPEGLRFYSCALGRSYPLDENSVADAILGQALDTVDYPRVVEQLYADGARIFLEMGPGNSCTRMIGRILKDRPHFARAACYPGVDAVSLILRLLAQCLAEGLPVDVAALYPEVPGTKAVKAKTSLIATEIGGAPFAPPRPAKEESRTPAASPASAPVAVVKPPPATPPTPIPPLMPVAPPTMQAPLKAAPSATAAVLAENPLLAPLERLTAAGAEGHAAYLSFANGLRQALTENLNWHMELLSQSVQGGELPPVAPAAGLFAAIPAPSAPPAAPARPARFSREMCMEAAIGSIAKMLGPEFAEADTFPTRVRLPDEPLMLVDRIVEVEGVPRSMSHGRVVTEHDVTADRWYLDGGRIPTCIAVEAGQADLWLSGYLGIDFITRGLAVYRLLDAVVTFHRSLPMPGEIIRYDIHIDQFFRQDQTYLFRFNFEATVGGEPFLSMKNGCAGFFTAEELEAGKGIVHTKFDLLPQPGKLPADWRELVPMAKEAYSAAQVDAIYAGDLAGAFGPRFAHLDIGRPQTLPGGRLKLVDRVIELDPTGGRYGLGQIRAEMDIRPDAWFLTCHFVDDRVMPGTLMYECCMHTLRIYLLRMGWVGAAGETWCEPMPGVASGLKCRGQVIETTKVVTYQVSIKELGYGPEPFAIVDALMFADGKAIVEIPNMSVRLAGLTREKVENLWRSNEPSVGAIHETPLPSPTPGSVAGRRPALYDYEKILAFSAGNPSEAFGEPYRIFDRERRIARLPRPPFQFLDRIVAIDGEPWKLVPGVTIEAEYDVPADAWYFAAGRQPEMPFAVLLETGLQPCGWLAAYLGSALTSDIDLRFRNLDGNAVQHRPVTPQSGTLTTKVKITRISSSGGMIIQSYDFEISDAQGPVYTGDTVFGFFSAASLAQQVGVRDARPYQPSAEEMSRGEAFPYPVDAPFPDTQLRMVDAIELFVADGGPQGLGFIRGTKRVDPGEWFFQAHFYQDPVCPGSLGLESFLQLLKVVAVRRWGGTPATRLETVAQGMRHQWNYRGQIIPENQKITIEAVVTAVDDARHLLTADGYLTVDGKVIYQMKDFSLRWS</sequence>
<feature type="compositionally biased region" description="Low complexity" evidence="12">
    <location>
        <begin position="1426"/>
        <end position="1439"/>
    </location>
</feature>
<dbReference type="GO" id="GO:0005737">
    <property type="term" value="C:cytoplasm"/>
    <property type="evidence" value="ECO:0007669"/>
    <property type="project" value="InterPro"/>
</dbReference>
<keyword evidence="7" id="KW-0276">Fatty acid metabolism</keyword>
<accession>A0A550JH85</accession>
<evidence type="ECO:0000256" key="11">
    <source>
        <dbReference type="RuleBase" id="RU003694"/>
    </source>
</evidence>
<evidence type="ECO:0000256" key="8">
    <source>
        <dbReference type="ARBA" id="ARBA00023098"/>
    </source>
</evidence>
<dbReference type="PROSITE" id="PS52004">
    <property type="entry name" value="KS3_2"/>
    <property type="match status" value="2"/>
</dbReference>
<dbReference type="GO" id="GO:0006633">
    <property type="term" value="P:fatty acid biosynthetic process"/>
    <property type="evidence" value="ECO:0007669"/>
    <property type="project" value="UniProtKB-UniPathway"/>
</dbReference>
<dbReference type="Proteomes" id="UP000317155">
    <property type="component" value="Unassembled WGS sequence"/>
</dbReference>
<name>A0A550JH85_9BACT</name>
<dbReference type="InterPro" id="IPR016039">
    <property type="entry name" value="Thiolase-like"/>
</dbReference>
<dbReference type="OrthoDB" id="5476655at2"/>
<keyword evidence="5" id="KW-0597">Phosphoprotein</keyword>
<dbReference type="Gene3D" id="3.40.366.10">
    <property type="entry name" value="Malonyl-Coenzyme A Acyl Carrier Protein, domain 2"/>
    <property type="match status" value="1"/>
</dbReference>
<feature type="domain" description="Ketosynthase family 3 (KS3)" evidence="13">
    <location>
        <begin position="467"/>
        <end position="922"/>
    </location>
</feature>
<evidence type="ECO:0000313" key="15">
    <source>
        <dbReference type="Proteomes" id="UP000317155"/>
    </source>
</evidence>
<keyword evidence="3" id="KW-0596">Phosphopantetheine</keyword>
<dbReference type="GO" id="GO:0019171">
    <property type="term" value="F:(3R)-hydroxyacyl-[acyl-carrier-protein] dehydratase activity"/>
    <property type="evidence" value="ECO:0007669"/>
    <property type="project" value="InterPro"/>
</dbReference>
<evidence type="ECO:0000256" key="6">
    <source>
        <dbReference type="ARBA" id="ARBA00022679"/>
    </source>
</evidence>
<dbReference type="Pfam" id="PF02801">
    <property type="entry name" value="Ketoacyl-synt_C"/>
    <property type="match status" value="2"/>
</dbReference>
<dbReference type="UniPathway" id="UPA00094"/>